<evidence type="ECO:0000313" key="1">
    <source>
        <dbReference type="EMBL" id="GEN10859.1"/>
    </source>
</evidence>
<accession>A0A511T9N2</accession>
<dbReference type="STRING" id="1334629.MFUL124B02_41150"/>
<dbReference type="AlphaFoldDB" id="A0A511T9N2"/>
<comment type="caution">
    <text evidence="1">The sequence shown here is derived from an EMBL/GenBank/DDBJ whole genome shotgun (WGS) entry which is preliminary data.</text>
</comment>
<dbReference type="Proteomes" id="UP000183760">
    <property type="component" value="Unassembled WGS sequence"/>
</dbReference>
<evidence type="ECO:0000313" key="4">
    <source>
        <dbReference type="Proteomes" id="UP000321514"/>
    </source>
</evidence>
<protein>
    <submittedName>
        <fullName evidence="1">Uncharacterized protein</fullName>
    </submittedName>
</protein>
<proteinExistence type="predicted"/>
<dbReference type="RefSeq" id="WP_074958150.1">
    <property type="nucleotide sequence ID" value="NZ_BJXR01000040.1"/>
</dbReference>
<dbReference type="OrthoDB" id="5492654at2"/>
<name>A0A511T9N2_MYXFU</name>
<organism evidence="1 4">
    <name type="scientific">Myxococcus fulvus</name>
    <dbReference type="NCBI Taxonomy" id="33"/>
    <lineage>
        <taxon>Bacteria</taxon>
        <taxon>Pseudomonadati</taxon>
        <taxon>Myxococcota</taxon>
        <taxon>Myxococcia</taxon>
        <taxon>Myxococcales</taxon>
        <taxon>Cystobacterineae</taxon>
        <taxon>Myxococcaceae</taxon>
        <taxon>Myxococcus</taxon>
    </lineage>
</organism>
<evidence type="ECO:0000313" key="3">
    <source>
        <dbReference type="Proteomes" id="UP000183760"/>
    </source>
</evidence>
<keyword evidence="3" id="KW-1185">Reference proteome</keyword>
<dbReference type="Proteomes" id="UP000321514">
    <property type="component" value="Unassembled WGS sequence"/>
</dbReference>
<gene>
    <name evidence="1" type="ORF">MFU01_58960</name>
    <name evidence="2" type="ORF">SAMN05443572_11292</name>
</gene>
<reference evidence="2 3" key="1">
    <citation type="submission" date="2016-10" db="EMBL/GenBank/DDBJ databases">
        <authorList>
            <person name="Varghese N."/>
            <person name="Submissions S."/>
        </authorList>
    </citation>
    <scope>NUCLEOTIDE SEQUENCE [LARGE SCALE GENOMIC DNA]</scope>
    <source>
        <strain evidence="2 3">DSM 16525</strain>
    </source>
</reference>
<sequence>MPRLLRCLPVVALLVTGCDRKPEDPVFVYGLLQHLDGSPRPDVAVTLERTRQPSYEHPENVGFTPYTEARSEGAGNVTLEVLHGDALEEREYERLQYRFRLAAPLEEGHGVYTSFVFEDDVEIPPLRPWAPNLTVGRDAEGLALSFDAPPPVPPLPPSGRLLQLDTGQTPDPVTLEPWEPYPVVQLHGPGGRLWEVHDAAAPWRPNPYQLEDFAGVEAQVRAVSLGTWIFRPLASNESTVSFRVEWRGPRVPVPVGTLHPVSRGVSCTPAPVGEPCPYTDGFLRKARTTQGAVDSGVDQVVLEWDAPIRPRHAVIREVELSQGGPPKLLFQVEGSLDGGSWASLGSAPYVNYDDVEIRDPRFSTALDHTAEDSPYGDGPLDVKRPARFIEVSLTGEVPVRFVRLRVFTEGGSWTLPISALSEFSVFE</sequence>
<evidence type="ECO:0000313" key="2">
    <source>
        <dbReference type="EMBL" id="SEU37414.1"/>
    </source>
</evidence>
<reference evidence="1 4" key="2">
    <citation type="submission" date="2019-07" db="EMBL/GenBank/DDBJ databases">
        <title>Whole genome shotgun sequence of Myxococcus fulvus NBRC 100333.</title>
        <authorList>
            <person name="Hosoyama A."/>
            <person name="Uohara A."/>
            <person name="Ohji S."/>
            <person name="Ichikawa N."/>
        </authorList>
    </citation>
    <scope>NUCLEOTIDE SEQUENCE [LARGE SCALE GENOMIC DNA]</scope>
    <source>
        <strain evidence="1 4">NBRC 100333</strain>
    </source>
</reference>
<dbReference type="EMBL" id="FOIB01000012">
    <property type="protein sequence ID" value="SEU37414.1"/>
    <property type="molecule type" value="Genomic_DNA"/>
</dbReference>
<dbReference type="PROSITE" id="PS51257">
    <property type="entry name" value="PROKAR_LIPOPROTEIN"/>
    <property type="match status" value="1"/>
</dbReference>
<dbReference type="EMBL" id="BJXR01000040">
    <property type="protein sequence ID" value="GEN10859.1"/>
    <property type="molecule type" value="Genomic_DNA"/>
</dbReference>